<evidence type="ECO:0000313" key="1">
    <source>
        <dbReference type="EMBL" id="VDM83695.1"/>
    </source>
</evidence>
<keyword evidence="2" id="KW-1185">Reference proteome</keyword>
<protein>
    <submittedName>
        <fullName evidence="1">Uncharacterized protein</fullName>
    </submittedName>
</protein>
<dbReference type="Proteomes" id="UP000270094">
    <property type="component" value="Unassembled WGS sequence"/>
</dbReference>
<dbReference type="EMBL" id="UYYB01124691">
    <property type="protein sequence ID" value="VDM83695.1"/>
    <property type="molecule type" value="Genomic_DNA"/>
</dbReference>
<organism evidence="1 2">
    <name type="scientific">Strongylus vulgaris</name>
    <name type="common">Blood worm</name>
    <dbReference type="NCBI Taxonomy" id="40348"/>
    <lineage>
        <taxon>Eukaryota</taxon>
        <taxon>Metazoa</taxon>
        <taxon>Ecdysozoa</taxon>
        <taxon>Nematoda</taxon>
        <taxon>Chromadorea</taxon>
        <taxon>Rhabditida</taxon>
        <taxon>Rhabditina</taxon>
        <taxon>Rhabditomorpha</taxon>
        <taxon>Strongyloidea</taxon>
        <taxon>Strongylidae</taxon>
        <taxon>Strongylus</taxon>
    </lineage>
</organism>
<sequence length="121" mass="13456">MVTTIQSNTGQRDTVVRSAPAASDFSPIILTRTAQDTSEQSEIEELVTIVSKTGNNAEPQRSLKRVMNSAYPDAQKKQKVQSLCKEFDKPSTSSAKGTFEAEKKVTEVNFNLEFLKPLRFN</sequence>
<dbReference type="AlphaFoldDB" id="A0A3P7LME2"/>
<evidence type="ECO:0000313" key="2">
    <source>
        <dbReference type="Proteomes" id="UP000270094"/>
    </source>
</evidence>
<proteinExistence type="predicted"/>
<gene>
    <name evidence="1" type="ORF">SVUK_LOCUS18693</name>
</gene>
<reference evidence="1 2" key="1">
    <citation type="submission" date="2018-11" db="EMBL/GenBank/DDBJ databases">
        <authorList>
            <consortium name="Pathogen Informatics"/>
        </authorList>
    </citation>
    <scope>NUCLEOTIDE SEQUENCE [LARGE SCALE GENOMIC DNA]</scope>
</reference>
<name>A0A3P7LME2_STRVU</name>
<accession>A0A3P7LME2</accession>